<dbReference type="Pfam" id="PF19040">
    <property type="entry name" value="SGNH"/>
    <property type="match status" value="1"/>
</dbReference>
<feature type="transmembrane region" description="Helical" evidence="1">
    <location>
        <begin position="316"/>
        <end position="336"/>
    </location>
</feature>
<dbReference type="GO" id="GO:0016020">
    <property type="term" value="C:membrane"/>
    <property type="evidence" value="ECO:0007669"/>
    <property type="project" value="TreeGrafter"/>
</dbReference>
<keyword evidence="5" id="KW-0378">Hydrolase</keyword>
<dbReference type="GO" id="GO:0009103">
    <property type="term" value="P:lipopolysaccharide biosynthetic process"/>
    <property type="evidence" value="ECO:0007669"/>
    <property type="project" value="TreeGrafter"/>
</dbReference>
<keyword evidence="1" id="KW-1133">Transmembrane helix</keyword>
<organism evidence="5 6">
    <name type="scientific">Pseudomonas lini</name>
    <dbReference type="NCBI Taxonomy" id="163011"/>
    <lineage>
        <taxon>Bacteria</taxon>
        <taxon>Pseudomonadati</taxon>
        <taxon>Pseudomonadota</taxon>
        <taxon>Gammaproteobacteria</taxon>
        <taxon>Pseudomonadales</taxon>
        <taxon>Pseudomonadaceae</taxon>
        <taxon>Pseudomonas</taxon>
    </lineage>
</organism>
<protein>
    <submittedName>
        <fullName evidence="4 5">Acyltransferase</fullName>
    </submittedName>
</protein>
<proteinExistence type="predicted"/>
<dbReference type="PANTHER" id="PTHR23028:SF53">
    <property type="entry name" value="ACYL_TRANSF_3 DOMAIN-CONTAINING PROTEIN"/>
    <property type="match status" value="1"/>
</dbReference>
<dbReference type="Pfam" id="PF01757">
    <property type="entry name" value="Acyl_transf_3"/>
    <property type="match status" value="1"/>
</dbReference>
<name>A0A0J6HEA3_9PSED</name>
<feature type="domain" description="SGNH" evidence="3">
    <location>
        <begin position="443"/>
        <end position="671"/>
    </location>
</feature>
<evidence type="ECO:0000313" key="5">
    <source>
        <dbReference type="EMBL" id="SDS95312.1"/>
    </source>
</evidence>
<evidence type="ECO:0000313" key="7">
    <source>
        <dbReference type="Proteomes" id="UP000434925"/>
    </source>
</evidence>
<reference evidence="4 7" key="3">
    <citation type="submission" date="2019-09" db="EMBL/GenBank/DDBJ databases">
        <title>Draft genome sequences of 48 bacterial type strains from the CCUG.</title>
        <authorList>
            <person name="Tunovic T."/>
            <person name="Pineiro-Iglesias B."/>
            <person name="Unosson C."/>
            <person name="Inganas E."/>
            <person name="Ohlen M."/>
            <person name="Cardew S."/>
            <person name="Jensie-Markopoulos S."/>
            <person name="Salva-Serra F."/>
            <person name="Jaen-Luchoro D."/>
            <person name="Karlsson R."/>
            <person name="Svensson-Stadler L."/>
            <person name="Chun J."/>
            <person name="Moore E."/>
        </authorList>
    </citation>
    <scope>NUCLEOTIDE SEQUENCE [LARGE SCALE GENOMIC DNA]</scope>
    <source>
        <strain evidence="4 7">CCUG 51522</strain>
    </source>
</reference>
<evidence type="ECO:0000259" key="2">
    <source>
        <dbReference type="Pfam" id="PF01757"/>
    </source>
</evidence>
<feature type="domain" description="Acyltransferase 3" evidence="2">
    <location>
        <begin position="28"/>
        <end position="364"/>
    </location>
</feature>
<keyword evidence="5" id="KW-0808">Transferase</keyword>
<dbReference type="Proteomes" id="UP000182814">
    <property type="component" value="Chromosome I"/>
</dbReference>
<dbReference type="EMBL" id="LT629746">
    <property type="protein sequence ID" value="SDS95312.1"/>
    <property type="molecule type" value="Genomic_DNA"/>
</dbReference>
<keyword evidence="1" id="KW-0812">Transmembrane</keyword>
<feature type="transmembrane region" description="Helical" evidence="1">
    <location>
        <begin position="94"/>
        <end position="113"/>
    </location>
</feature>
<feature type="transmembrane region" description="Helical" evidence="1">
    <location>
        <begin position="285"/>
        <end position="304"/>
    </location>
</feature>
<reference evidence="6" key="2">
    <citation type="submission" date="2016-10" db="EMBL/GenBank/DDBJ databases">
        <authorList>
            <person name="Varghese N."/>
            <person name="Submissions S."/>
        </authorList>
    </citation>
    <scope>NUCLEOTIDE SEQUENCE [LARGE SCALE GENOMIC DNA]</scope>
    <source>
        <strain evidence="6">BS3782</strain>
    </source>
</reference>
<evidence type="ECO:0000259" key="3">
    <source>
        <dbReference type="Pfam" id="PF19040"/>
    </source>
</evidence>
<dbReference type="PANTHER" id="PTHR23028">
    <property type="entry name" value="ACETYLTRANSFERASE"/>
    <property type="match status" value="1"/>
</dbReference>
<keyword evidence="5" id="KW-0012">Acyltransferase</keyword>
<dbReference type="EMBL" id="VZPO01000001">
    <property type="protein sequence ID" value="KAB0508740.1"/>
    <property type="molecule type" value="Genomic_DNA"/>
</dbReference>
<evidence type="ECO:0000313" key="6">
    <source>
        <dbReference type="Proteomes" id="UP000182814"/>
    </source>
</evidence>
<dbReference type="GO" id="GO:0016787">
    <property type="term" value="F:hydrolase activity"/>
    <property type="evidence" value="ECO:0007669"/>
    <property type="project" value="UniProtKB-KW"/>
</dbReference>
<dbReference type="InterPro" id="IPR002656">
    <property type="entry name" value="Acyl_transf_3_dom"/>
</dbReference>
<feature type="transmembrane region" description="Helical" evidence="1">
    <location>
        <begin position="183"/>
        <end position="202"/>
    </location>
</feature>
<dbReference type="AlphaFoldDB" id="A0A0J6HEA3"/>
<feature type="transmembrane region" description="Helical" evidence="1">
    <location>
        <begin position="254"/>
        <end position="273"/>
    </location>
</feature>
<dbReference type="GO" id="GO:0016747">
    <property type="term" value="F:acyltransferase activity, transferring groups other than amino-acyl groups"/>
    <property type="evidence" value="ECO:0007669"/>
    <property type="project" value="InterPro"/>
</dbReference>
<accession>A0A0J6HEA3</accession>
<dbReference type="RefSeq" id="WP_048395891.1">
    <property type="nucleotide sequence ID" value="NZ_JYLB01000004.1"/>
</dbReference>
<keyword evidence="6" id="KW-1185">Reference proteome</keyword>
<evidence type="ECO:0000313" key="4">
    <source>
        <dbReference type="EMBL" id="KAB0508740.1"/>
    </source>
</evidence>
<dbReference type="InterPro" id="IPR043968">
    <property type="entry name" value="SGNH"/>
</dbReference>
<feature type="transmembrane region" description="Helical" evidence="1">
    <location>
        <begin position="53"/>
        <end position="73"/>
    </location>
</feature>
<evidence type="ECO:0000256" key="1">
    <source>
        <dbReference type="SAM" id="Phobius"/>
    </source>
</evidence>
<dbReference type="Proteomes" id="UP000434925">
    <property type="component" value="Unassembled WGS sequence"/>
</dbReference>
<feature type="transmembrane region" description="Helical" evidence="1">
    <location>
        <begin position="348"/>
        <end position="367"/>
    </location>
</feature>
<sequence>MTISETQTAISPSKITSGSIRHIGYRPDIDGLRAIAVLAVLIFHAFPTVLRGGFVGVDIFFVISGYLISKVILTTLYQGTFTIADFYSRRIRRILPALVTVLASCLVFGWNTMLADDLALLAKHVLGGASFVSNFVLWSEAGYFDKASELKPLLHLWSLGIEEQFYVVWPLLLWAGWRLRIPLLPIVVLIGLASFAMNMVGIHEHPTATFYSPLSRGWELIIGAALACLTSDSGTKAISHNRYFAVVTSTFGSAKVRSAVSIIGLLFIVYAMFRIKDTLPFPGKWALFPTVGTILLIAAGSSAWVNRVLLSSRPMIAVGLISFPLYLWHWPLLTFARSSYPEGLPWSARLGVLVASAVLATLTYLYIEKPFRSGSRTRFKVSVLCVSMFVAAVISGCILKSGGFASRYPEIIQRATEYNLDGYRAALRNRVCFMDIGQDASQYAPECIDKGTAPLWVLWGDSGAAAIYSGLRGLADRSGQFRLAQFTSSACPPMIGYEGGNLACSRNNQWTIEKVRELVPDTVILAGMWGEYARELLPSTIKQIQSTGVRRVIILGPSPAWKDTPSRIAFNLWSSDPLHRVPSERLDYAKYGMGHGAQVQEGLDSRTEIAEQNLRSMAQQSGALYISIAEKMCNEDGCLMRESASSGEAFYLDIVHFTPHGASFAMKAIAPELGINDR</sequence>
<gene>
    <name evidence="4" type="ORF">F7R14_03615</name>
    <name evidence="5" type="ORF">SAMN04490191_2753</name>
</gene>
<keyword evidence="1" id="KW-0472">Membrane</keyword>
<dbReference type="PATRIC" id="fig|163011.3.peg.4174"/>
<feature type="transmembrane region" description="Helical" evidence="1">
    <location>
        <begin position="31"/>
        <end position="47"/>
    </location>
</feature>
<feature type="transmembrane region" description="Helical" evidence="1">
    <location>
        <begin position="379"/>
        <end position="399"/>
    </location>
</feature>
<dbReference type="InterPro" id="IPR050879">
    <property type="entry name" value="Acyltransferase_3"/>
</dbReference>
<reference evidence="5" key="1">
    <citation type="submission" date="2016-10" db="EMBL/GenBank/DDBJ databases">
        <authorList>
            <person name="de Groot N.N."/>
        </authorList>
    </citation>
    <scope>NUCLEOTIDE SEQUENCE [LARGE SCALE GENOMIC DNA]</scope>
    <source>
        <strain evidence="5">BS3782</strain>
    </source>
</reference>